<dbReference type="PROSITE" id="PS50234">
    <property type="entry name" value="VWFA"/>
    <property type="match status" value="1"/>
</dbReference>
<dbReference type="InterPro" id="IPR016194">
    <property type="entry name" value="SPOC-like_C_dom_sf"/>
</dbReference>
<dbReference type="AlphaFoldDB" id="A0A1V8SWR4"/>
<dbReference type="Gene3D" id="3.40.50.410">
    <property type="entry name" value="von Willebrand factor, type A domain"/>
    <property type="match status" value="1"/>
</dbReference>
<keyword evidence="15 19" id="KW-0234">DNA repair</keyword>
<sequence length="731" mass="81863">MAQKEATVYIVDVGSTMGERSHGRKETNLEFALEYVWDKIMSTVATGRKTAMAGVVAVRTDETLNSLGEGYEHISILHGIAQVQMPQIRKLQRELVVSNTEGGDIVSAMVVAIQMITETCKKLKYERKIVLVTDARGPMDVDDLPQIRAKLLEDDIQLTVLGVDFDDSDYGFKEESKDTIKTQNEGILRQFCDDGAGVFGTLAQAVDEISVPRVKQVRPTPLYKGKLHLGNAKQYETAITINVERYSKTMVAAAPTASSFVVRSDIEATQSTQTVNGESEIPGGGLASVKSTRTYQVEDEHAPGGKRDVALDELAKGFEYGRTAVHISESDRNITTYETEPDLDILGFVEAKQYERYMDMSRTNMIMAERTNEKAYMALSSLIHALYELESYAVARFVAKENKEPRVLLLMPSIEPDFECLYDVELPFAEDVRSYRFPSLDKVITVGGKVLTLHRNLPSDDLKDAMSDLVDSMDLSEFGRDDDGQPTEYAPADEAYSMKVHRINQVIKYRATHPDREPPEMPEVLSRFSRPPDGLASSSKSALASVIKAAEVKKVPPKARGKQYNRKRETDKPLSDLDIGALLANDPGRKSRRIDPKNAIPEFKQAMLSTTDNADVEDAVKQMRKIIYDWIEASFGGSKDQQVVEGVSTMREELLDLEVPYMYNEFLRELKGKMLGEELGGDRRLLWIAIRNARLGLVQRKEVEIEGLPEEEAIALVNEEETKFWSMPKPK</sequence>
<keyword evidence="16 19" id="KW-0539">Nucleus</keyword>
<keyword evidence="13 19" id="KW-0238">DNA-binding</keyword>
<evidence type="ECO:0000256" key="17">
    <source>
        <dbReference type="ARBA" id="ARBA00024890"/>
    </source>
</evidence>
<dbReference type="Gene3D" id="2.40.290.10">
    <property type="match status" value="1"/>
</dbReference>
<dbReference type="Pfam" id="PF08785">
    <property type="entry name" value="Ku_PK_bind"/>
    <property type="match status" value="1"/>
</dbReference>
<name>A0A1V8SWR4_9PEZI</name>
<evidence type="ECO:0000256" key="8">
    <source>
        <dbReference type="ARBA" id="ARBA00022763"/>
    </source>
</evidence>
<keyword evidence="22" id="KW-1185">Reference proteome</keyword>
<comment type="subcellular location">
    <subcellularLocation>
        <location evidence="2">Chromosome</location>
        <location evidence="2">Telomere</location>
    </subcellularLocation>
    <subcellularLocation>
        <location evidence="1 19">Nucleus</location>
    </subcellularLocation>
</comment>
<dbReference type="InterPro" id="IPR002035">
    <property type="entry name" value="VWF_A"/>
</dbReference>
<dbReference type="GO" id="GO:0016887">
    <property type="term" value="F:ATP hydrolysis activity"/>
    <property type="evidence" value="ECO:0007669"/>
    <property type="project" value="RHEA"/>
</dbReference>
<dbReference type="InterPro" id="IPR036494">
    <property type="entry name" value="Ku_C_sf"/>
</dbReference>
<dbReference type="GO" id="GO:0000781">
    <property type="term" value="C:chromosome, telomeric region"/>
    <property type="evidence" value="ECO:0007669"/>
    <property type="project" value="UniProtKB-SubCell"/>
</dbReference>
<dbReference type="GO" id="GO:0003678">
    <property type="term" value="F:DNA helicase activity"/>
    <property type="evidence" value="ECO:0007669"/>
    <property type="project" value="UniProtKB-EC"/>
</dbReference>
<dbReference type="GO" id="GO:0006303">
    <property type="term" value="P:double-strand break repair via nonhomologous end joining"/>
    <property type="evidence" value="ECO:0007669"/>
    <property type="project" value="InterPro"/>
</dbReference>
<evidence type="ECO:0000256" key="3">
    <source>
        <dbReference type="ARBA" id="ARBA00007726"/>
    </source>
</evidence>
<evidence type="ECO:0000256" key="12">
    <source>
        <dbReference type="ARBA" id="ARBA00022895"/>
    </source>
</evidence>
<dbReference type="SUPFAM" id="SSF53300">
    <property type="entry name" value="vWA-like"/>
    <property type="match status" value="1"/>
</dbReference>
<dbReference type="SUPFAM" id="SSF100939">
    <property type="entry name" value="SPOC domain-like"/>
    <property type="match status" value="1"/>
</dbReference>
<proteinExistence type="inferred from homology"/>
<evidence type="ECO:0000256" key="2">
    <source>
        <dbReference type="ARBA" id="ARBA00004574"/>
    </source>
</evidence>
<dbReference type="GO" id="GO:0003690">
    <property type="term" value="F:double-stranded DNA binding"/>
    <property type="evidence" value="ECO:0007669"/>
    <property type="project" value="TreeGrafter"/>
</dbReference>
<evidence type="ECO:0000256" key="6">
    <source>
        <dbReference type="ARBA" id="ARBA00022454"/>
    </source>
</evidence>
<dbReference type="STRING" id="1507870.A0A1V8SWR4"/>
<evidence type="ECO:0000256" key="16">
    <source>
        <dbReference type="ARBA" id="ARBA00023242"/>
    </source>
</evidence>
<dbReference type="FunFam" id="1.10.1600.10:FF:000002">
    <property type="entry name" value="X-ray repair cross-complementing protein 5"/>
    <property type="match status" value="1"/>
</dbReference>
<protein>
    <recommendedName>
        <fullName evidence="5 19">ATP-dependent DNA helicase II subunit 2</fullName>
        <ecNumber evidence="4 19">3.6.4.12</ecNumber>
    </recommendedName>
</protein>
<dbReference type="EC" id="3.6.4.12" evidence="4 19"/>
<keyword evidence="9 19" id="KW-0378">Hydrolase</keyword>
<keyword evidence="11 19" id="KW-0067">ATP-binding</keyword>
<dbReference type="GO" id="GO:0006310">
    <property type="term" value="P:DNA recombination"/>
    <property type="evidence" value="ECO:0007669"/>
    <property type="project" value="UniProtKB-KW"/>
</dbReference>
<dbReference type="InterPro" id="IPR036465">
    <property type="entry name" value="vWFA_dom_sf"/>
</dbReference>
<evidence type="ECO:0000256" key="13">
    <source>
        <dbReference type="ARBA" id="ARBA00023125"/>
    </source>
</evidence>
<evidence type="ECO:0000313" key="22">
    <source>
        <dbReference type="Proteomes" id="UP000192596"/>
    </source>
</evidence>
<dbReference type="GO" id="GO:0042162">
    <property type="term" value="F:telomeric DNA binding"/>
    <property type="evidence" value="ECO:0007669"/>
    <property type="project" value="InterPro"/>
</dbReference>
<dbReference type="PIRSF" id="PIRSF016570">
    <property type="entry name" value="Ku80"/>
    <property type="match status" value="1"/>
</dbReference>
<dbReference type="OrthoDB" id="30826at2759"/>
<evidence type="ECO:0000256" key="19">
    <source>
        <dbReference type="PIRNR" id="PIRNR016570"/>
    </source>
</evidence>
<reference evidence="22" key="1">
    <citation type="submission" date="2017-03" db="EMBL/GenBank/DDBJ databases">
        <title>Genomes of endolithic fungi from Antarctica.</title>
        <authorList>
            <person name="Coleine C."/>
            <person name="Masonjones S."/>
            <person name="Stajich J.E."/>
        </authorList>
    </citation>
    <scope>NUCLEOTIDE SEQUENCE [LARGE SCALE GENOMIC DNA]</scope>
    <source>
        <strain evidence="22">CCFEE 5527</strain>
    </source>
</reference>
<keyword evidence="14 19" id="KW-0233">DNA recombination</keyword>
<evidence type="ECO:0000256" key="4">
    <source>
        <dbReference type="ARBA" id="ARBA00012551"/>
    </source>
</evidence>
<evidence type="ECO:0000259" key="20">
    <source>
        <dbReference type="PROSITE" id="PS50234"/>
    </source>
</evidence>
<dbReference type="CDD" id="cd00873">
    <property type="entry name" value="KU80"/>
    <property type="match status" value="1"/>
</dbReference>
<evidence type="ECO:0000256" key="15">
    <source>
        <dbReference type="ARBA" id="ARBA00023204"/>
    </source>
</evidence>
<keyword evidence="8 19" id="KW-0227">DNA damage</keyword>
<organism evidence="21 22">
    <name type="scientific">Cryoendolithus antarcticus</name>
    <dbReference type="NCBI Taxonomy" id="1507870"/>
    <lineage>
        <taxon>Eukaryota</taxon>
        <taxon>Fungi</taxon>
        <taxon>Dikarya</taxon>
        <taxon>Ascomycota</taxon>
        <taxon>Pezizomycotina</taxon>
        <taxon>Dothideomycetes</taxon>
        <taxon>Dothideomycetidae</taxon>
        <taxon>Cladosporiales</taxon>
        <taxon>Cladosporiaceae</taxon>
        <taxon>Cryoendolithus</taxon>
    </lineage>
</organism>
<dbReference type="GO" id="GO:0043564">
    <property type="term" value="C:Ku70:Ku80 complex"/>
    <property type="evidence" value="ECO:0007669"/>
    <property type="project" value="InterPro"/>
</dbReference>
<gene>
    <name evidence="21" type="ORF">B0A48_11598</name>
</gene>
<dbReference type="EMBL" id="NAJO01000025">
    <property type="protein sequence ID" value="OQO03342.1"/>
    <property type="molecule type" value="Genomic_DNA"/>
</dbReference>
<keyword evidence="7 19" id="KW-0547">Nucleotide-binding</keyword>
<keyword evidence="6" id="KW-0158">Chromosome</keyword>
<evidence type="ECO:0000313" key="21">
    <source>
        <dbReference type="EMBL" id="OQO03342.1"/>
    </source>
</evidence>
<dbReference type="FunFam" id="2.40.290.10:FF:000008">
    <property type="entry name" value="ATP-dependent DNA helicase II subunit 2"/>
    <property type="match status" value="1"/>
</dbReference>
<evidence type="ECO:0000256" key="18">
    <source>
        <dbReference type="ARBA" id="ARBA00047995"/>
    </source>
</evidence>
<evidence type="ECO:0000256" key="5">
    <source>
        <dbReference type="ARBA" id="ARBA00021792"/>
    </source>
</evidence>
<dbReference type="SMART" id="SM00559">
    <property type="entry name" value="Ku78"/>
    <property type="match status" value="1"/>
</dbReference>
<dbReference type="InParanoid" id="A0A1V8SWR4"/>
<evidence type="ECO:0000256" key="11">
    <source>
        <dbReference type="ARBA" id="ARBA00022840"/>
    </source>
</evidence>
<dbReference type="GO" id="GO:0005524">
    <property type="term" value="F:ATP binding"/>
    <property type="evidence" value="ECO:0007669"/>
    <property type="project" value="UniProtKB-UniRule"/>
</dbReference>
<dbReference type="GO" id="GO:0000723">
    <property type="term" value="P:telomere maintenance"/>
    <property type="evidence" value="ECO:0007669"/>
    <property type="project" value="InterPro"/>
</dbReference>
<keyword evidence="10 19" id="KW-0347">Helicase</keyword>
<dbReference type="PANTHER" id="PTHR12604:SF4">
    <property type="entry name" value="X-RAY REPAIR CROSS-COMPLEMENTING PROTEIN 5"/>
    <property type="match status" value="1"/>
</dbReference>
<dbReference type="Pfam" id="PF03731">
    <property type="entry name" value="Ku_N"/>
    <property type="match status" value="1"/>
</dbReference>
<feature type="domain" description="VWFA" evidence="20">
    <location>
        <begin position="6"/>
        <end position="209"/>
    </location>
</feature>
<evidence type="ECO:0000256" key="14">
    <source>
        <dbReference type="ARBA" id="ARBA00023172"/>
    </source>
</evidence>
<keyword evidence="12" id="KW-0779">Telomere</keyword>
<comment type="catalytic activity">
    <reaction evidence="18 19">
        <text>ATP + H2O = ADP + phosphate + H(+)</text>
        <dbReference type="Rhea" id="RHEA:13065"/>
        <dbReference type="ChEBI" id="CHEBI:15377"/>
        <dbReference type="ChEBI" id="CHEBI:15378"/>
        <dbReference type="ChEBI" id="CHEBI:30616"/>
        <dbReference type="ChEBI" id="CHEBI:43474"/>
        <dbReference type="ChEBI" id="CHEBI:456216"/>
        <dbReference type="EC" id="3.6.4.12"/>
    </reaction>
</comment>
<dbReference type="SUPFAM" id="SSF101420">
    <property type="entry name" value="C-terminal domain of Ku80"/>
    <property type="match status" value="1"/>
</dbReference>
<dbReference type="InterPro" id="IPR005161">
    <property type="entry name" value="Ku_N"/>
</dbReference>
<dbReference type="GO" id="GO:0003684">
    <property type="term" value="F:damaged DNA binding"/>
    <property type="evidence" value="ECO:0007669"/>
    <property type="project" value="InterPro"/>
</dbReference>
<accession>A0A1V8SWR4</accession>
<dbReference type="InterPro" id="IPR024193">
    <property type="entry name" value="Ku80"/>
</dbReference>
<dbReference type="PANTHER" id="PTHR12604">
    <property type="entry name" value="KU AUTOANTIGEN DNA HELICASE"/>
    <property type="match status" value="1"/>
</dbReference>
<dbReference type="Gene3D" id="1.25.40.240">
    <property type="entry name" value="Ku, C-terminal domain"/>
    <property type="match status" value="1"/>
</dbReference>
<comment type="caution">
    <text evidence="21">The sequence shown here is derived from an EMBL/GenBank/DDBJ whole genome shotgun (WGS) entry which is preliminary data.</text>
</comment>
<dbReference type="Gene3D" id="1.10.1600.10">
    <property type="match status" value="1"/>
</dbReference>
<dbReference type="InterPro" id="IPR006164">
    <property type="entry name" value="DNA_bd_Ku70/Ku80"/>
</dbReference>
<evidence type="ECO:0000256" key="9">
    <source>
        <dbReference type="ARBA" id="ARBA00022801"/>
    </source>
</evidence>
<evidence type="ECO:0000256" key="1">
    <source>
        <dbReference type="ARBA" id="ARBA00004123"/>
    </source>
</evidence>
<dbReference type="Pfam" id="PF02735">
    <property type="entry name" value="Ku"/>
    <property type="match status" value="1"/>
</dbReference>
<dbReference type="Proteomes" id="UP000192596">
    <property type="component" value="Unassembled WGS sequence"/>
</dbReference>
<comment type="similarity">
    <text evidence="3 19">Belongs to the ku80 family.</text>
</comment>
<evidence type="ECO:0000256" key="10">
    <source>
        <dbReference type="ARBA" id="ARBA00022806"/>
    </source>
</evidence>
<dbReference type="FunCoup" id="A0A1V8SWR4">
    <property type="interactions" value="227"/>
</dbReference>
<evidence type="ECO:0000256" key="7">
    <source>
        <dbReference type="ARBA" id="ARBA00022741"/>
    </source>
</evidence>
<dbReference type="InterPro" id="IPR014893">
    <property type="entry name" value="Ku_PK_bind"/>
</dbReference>
<dbReference type="FunFam" id="3.40.50.410:FF:000073">
    <property type="entry name" value="ATP-dependent DNA helicase II subunit 2"/>
    <property type="match status" value="1"/>
</dbReference>
<comment type="function">
    <text evidence="17">Single-stranded DNA-dependent ATP-dependent helicase. Involved in non-homologous end joining (NHEJ) DNA double strand break repair. DNA-binding is sequence-independent but has a high affinity to nicks in double-stranded DNA and to the ends of duplex DNA. Binds to naturally occurring chromosomal ends, and therefore provides chromosomal end protection. Required also for telomere recombination to repair telomeric ends in the absence of telomerase. KU70, of the KU70/KU80 heterodimer, binds to the stem loop of TLC1, the RNA component of telomerase. Involved in telomere maintenance. Interacts with telomeric repeats and subtelomeric sequences thereby controlling telomere length and protecting against subtelomeric rearrangement. Maintains telomeric chromatin, which is involved in silencing the expression of genes located at the telomere. Required for mating-type switching.</text>
</comment>